<evidence type="ECO:0000313" key="1">
    <source>
        <dbReference type="EMBL" id="POA99355.1"/>
    </source>
</evidence>
<dbReference type="Pfam" id="PF10604">
    <property type="entry name" value="Polyketide_cyc2"/>
    <property type="match status" value="1"/>
</dbReference>
<dbReference type="Gene3D" id="3.30.530.20">
    <property type="match status" value="1"/>
</dbReference>
<dbReference type="InterPro" id="IPR023393">
    <property type="entry name" value="START-like_dom_sf"/>
</dbReference>
<accession>A0A2K4MRE4</accession>
<sequence length="152" mass="16915">MAKRSIATEIDIAAAPDQVWRVLTDWPRYPEWNPFIVGLHGRRETGASLVATIHPPGGRRMTFRPRLMAFAAAQQLRWRGKLLLPGLFDGEHYFRLEALADGGTRFHHGEDFSGILLPLIGGALLDNTRSGFVLMNQALKRRCEALASQAPA</sequence>
<dbReference type="RefSeq" id="WP_103318764.1">
    <property type="nucleotide sequence ID" value="NZ_PPTF01000022.1"/>
</dbReference>
<organism evidence="1 2">
    <name type="scientific">Chromobacterium sinusclupearum</name>
    <dbReference type="NCBI Taxonomy" id="2077146"/>
    <lineage>
        <taxon>Bacteria</taxon>
        <taxon>Pseudomonadati</taxon>
        <taxon>Pseudomonadota</taxon>
        <taxon>Betaproteobacteria</taxon>
        <taxon>Neisseriales</taxon>
        <taxon>Chromobacteriaceae</taxon>
        <taxon>Chromobacterium</taxon>
    </lineage>
</organism>
<dbReference type="InterPro" id="IPR019587">
    <property type="entry name" value="Polyketide_cyclase/dehydratase"/>
</dbReference>
<dbReference type="Proteomes" id="UP000236416">
    <property type="component" value="Unassembled WGS sequence"/>
</dbReference>
<evidence type="ECO:0000313" key="2">
    <source>
        <dbReference type="Proteomes" id="UP000236416"/>
    </source>
</evidence>
<dbReference type="AlphaFoldDB" id="A0A2K4MRE4"/>
<comment type="caution">
    <text evidence="1">The sequence shown here is derived from an EMBL/GenBank/DDBJ whole genome shotgun (WGS) entry which is preliminary data.</text>
</comment>
<keyword evidence="2" id="KW-1185">Reference proteome</keyword>
<reference evidence="1 2" key="1">
    <citation type="submission" date="2018-01" db="EMBL/GenBank/DDBJ databases">
        <title>Genomic Sequence of Chromobacterium MWU13-2610 from wild cranberry bogs within the Cape Cod National Seashore.</title>
        <authorList>
            <person name="O'Hara-Hanley K."/>
            <person name="Soby S."/>
            <person name="Harrison A."/>
        </authorList>
    </citation>
    <scope>NUCLEOTIDE SEQUENCE [LARGE SCALE GENOMIC DNA]</scope>
    <source>
        <strain evidence="1 2">MWU13-2610</strain>
    </source>
</reference>
<dbReference type="SUPFAM" id="SSF55961">
    <property type="entry name" value="Bet v1-like"/>
    <property type="match status" value="1"/>
</dbReference>
<proteinExistence type="predicted"/>
<gene>
    <name evidence="1" type="ORF">C2134_07205</name>
</gene>
<dbReference type="EMBL" id="PPTF01000022">
    <property type="protein sequence ID" value="POA99355.1"/>
    <property type="molecule type" value="Genomic_DNA"/>
</dbReference>
<dbReference type="CDD" id="cd07822">
    <property type="entry name" value="SRPBCC_4"/>
    <property type="match status" value="1"/>
</dbReference>
<dbReference type="PANTHER" id="PTHR36166">
    <property type="entry name" value="CHROMOSOME 9, WHOLE GENOME SHOTGUN SEQUENCE"/>
    <property type="match status" value="1"/>
</dbReference>
<name>A0A2K4MRE4_9NEIS</name>
<protein>
    <submittedName>
        <fullName evidence="1">SRPBCC domain-containing protein</fullName>
    </submittedName>
</protein>
<dbReference type="PANTHER" id="PTHR36166:SF1">
    <property type="entry name" value="SRPBCC DOMAIN-CONTAINING PROTEIN"/>
    <property type="match status" value="1"/>
</dbReference>